<dbReference type="RefSeq" id="WP_093090853.1">
    <property type="nucleotide sequence ID" value="NZ_FOTQ01000001.1"/>
</dbReference>
<reference evidence="1 2" key="1">
    <citation type="submission" date="2016-10" db="EMBL/GenBank/DDBJ databases">
        <authorList>
            <person name="de Groot N.N."/>
        </authorList>
    </citation>
    <scope>NUCLEOTIDE SEQUENCE [LARGE SCALE GENOMIC DNA]</scope>
    <source>
        <strain evidence="1 2">DSM 15283</strain>
    </source>
</reference>
<dbReference type="AlphaFoldDB" id="A0A1I4INL6"/>
<gene>
    <name evidence="1" type="ORF">SAMN04488042_101678</name>
</gene>
<accession>A0A1I4INL6</accession>
<sequence length="61" mass="6505">MNHIDATACARLWSAALEAQIKAARRGDAAAIHWLKTSGPAVAAMLNLDPDVISDLVKHNI</sequence>
<organism evidence="1 2">
    <name type="scientific">Shimia aestuarii</name>
    <dbReference type="NCBI Taxonomy" id="254406"/>
    <lineage>
        <taxon>Bacteria</taxon>
        <taxon>Pseudomonadati</taxon>
        <taxon>Pseudomonadota</taxon>
        <taxon>Alphaproteobacteria</taxon>
        <taxon>Rhodobacterales</taxon>
        <taxon>Roseobacteraceae</taxon>
    </lineage>
</organism>
<dbReference type="OrthoDB" id="7870412at2"/>
<proteinExistence type="predicted"/>
<dbReference type="STRING" id="254406.SAMN04488042_101678"/>
<evidence type="ECO:0000313" key="2">
    <source>
        <dbReference type="Proteomes" id="UP000199144"/>
    </source>
</evidence>
<protein>
    <submittedName>
        <fullName evidence="1">Uncharacterized protein</fullName>
    </submittedName>
</protein>
<dbReference type="EMBL" id="FOTQ01000001">
    <property type="protein sequence ID" value="SFL55884.1"/>
    <property type="molecule type" value="Genomic_DNA"/>
</dbReference>
<keyword evidence="2" id="KW-1185">Reference proteome</keyword>
<dbReference type="Proteomes" id="UP000199144">
    <property type="component" value="Unassembled WGS sequence"/>
</dbReference>
<evidence type="ECO:0000313" key="1">
    <source>
        <dbReference type="EMBL" id="SFL55884.1"/>
    </source>
</evidence>
<name>A0A1I4INL6_9RHOB</name>